<organism evidence="7 8">
    <name type="scientific">Liquorilactobacillus hordei DSM 19519</name>
    <dbReference type="NCBI Taxonomy" id="1423759"/>
    <lineage>
        <taxon>Bacteria</taxon>
        <taxon>Bacillati</taxon>
        <taxon>Bacillota</taxon>
        <taxon>Bacilli</taxon>
        <taxon>Lactobacillales</taxon>
        <taxon>Lactobacillaceae</taxon>
        <taxon>Liquorilactobacillus</taxon>
    </lineage>
</organism>
<evidence type="ECO:0000256" key="1">
    <source>
        <dbReference type="ARBA" id="ARBA00008560"/>
    </source>
</evidence>
<gene>
    <name evidence="5" type="primary">rpmF</name>
    <name evidence="7" type="ORF">FC92_GL000142</name>
</gene>
<evidence type="ECO:0000256" key="2">
    <source>
        <dbReference type="ARBA" id="ARBA00022980"/>
    </source>
</evidence>
<dbReference type="OrthoDB" id="9801927at2"/>
<dbReference type="EMBL" id="AZDX01000001">
    <property type="protein sequence ID" value="KRL08350.1"/>
    <property type="molecule type" value="Genomic_DNA"/>
</dbReference>
<keyword evidence="8" id="KW-1185">Reference proteome</keyword>
<dbReference type="GO" id="GO:0006412">
    <property type="term" value="P:translation"/>
    <property type="evidence" value="ECO:0007669"/>
    <property type="project" value="UniProtKB-UniRule"/>
</dbReference>
<reference evidence="7 8" key="1">
    <citation type="journal article" date="2015" name="Genome Announc.">
        <title>Expanding the biotechnology potential of lactobacilli through comparative genomics of 213 strains and associated genera.</title>
        <authorList>
            <person name="Sun Z."/>
            <person name="Harris H.M."/>
            <person name="McCann A."/>
            <person name="Guo C."/>
            <person name="Argimon S."/>
            <person name="Zhang W."/>
            <person name="Yang X."/>
            <person name="Jeffery I.B."/>
            <person name="Cooney J.C."/>
            <person name="Kagawa T.F."/>
            <person name="Liu W."/>
            <person name="Song Y."/>
            <person name="Salvetti E."/>
            <person name="Wrobel A."/>
            <person name="Rasinkangas P."/>
            <person name="Parkhill J."/>
            <person name="Rea M.C."/>
            <person name="O'Sullivan O."/>
            <person name="Ritari J."/>
            <person name="Douillard F.P."/>
            <person name="Paul Ross R."/>
            <person name="Yang R."/>
            <person name="Briner A.E."/>
            <person name="Felis G.E."/>
            <person name="de Vos W.M."/>
            <person name="Barrangou R."/>
            <person name="Klaenhammer T.R."/>
            <person name="Caufield P.W."/>
            <person name="Cui Y."/>
            <person name="Zhang H."/>
            <person name="O'Toole P.W."/>
        </authorList>
    </citation>
    <scope>NUCLEOTIDE SEQUENCE [LARGE SCALE GENOMIC DNA]</scope>
    <source>
        <strain evidence="7 8">DSM 19519</strain>
    </source>
</reference>
<name>A0A0R1MKB8_9LACO</name>
<evidence type="ECO:0000256" key="6">
    <source>
        <dbReference type="SAM" id="MobiDB-lite"/>
    </source>
</evidence>
<comment type="similarity">
    <text evidence="1 5">Belongs to the bacterial ribosomal protein bL32 family.</text>
</comment>
<dbReference type="PANTHER" id="PTHR35534">
    <property type="entry name" value="50S RIBOSOMAL PROTEIN L32"/>
    <property type="match status" value="1"/>
</dbReference>
<dbReference type="InterPro" id="IPR002677">
    <property type="entry name" value="Ribosomal_bL32"/>
</dbReference>
<feature type="compositionally biased region" description="Basic residues" evidence="6">
    <location>
        <begin position="7"/>
        <end position="20"/>
    </location>
</feature>
<sequence length="52" mass="6056">MAVPARKTSKSKKNKRRGNKKLTVPSFSLNTSTGEYHRSHHYSIEEIKNRKK</sequence>
<evidence type="ECO:0000256" key="3">
    <source>
        <dbReference type="ARBA" id="ARBA00023274"/>
    </source>
</evidence>
<dbReference type="Pfam" id="PF01783">
    <property type="entry name" value="Ribosomal_L32p"/>
    <property type="match status" value="1"/>
</dbReference>
<proteinExistence type="inferred from homology"/>
<dbReference type="InterPro" id="IPR044957">
    <property type="entry name" value="Ribosomal_bL32_bact"/>
</dbReference>
<dbReference type="RefSeq" id="WP_057868540.1">
    <property type="nucleotide sequence ID" value="NZ_AZDX01000001.1"/>
</dbReference>
<evidence type="ECO:0000313" key="7">
    <source>
        <dbReference type="EMBL" id="KRL08350.1"/>
    </source>
</evidence>
<dbReference type="SUPFAM" id="SSF57829">
    <property type="entry name" value="Zn-binding ribosomal proteins"/>
    <property type="match status" value="1"/>
</dbReference>
<dbReference type="PATRIC" id="fig|1423759.3.peg.144"/>
<dbReference type="STRING" id="1423759.FC92_GL000142"/>
<dbReference type="PANTHER" id="PTHR35534:SF1">
    <property type="entry name" value="LARGE RIBOSOMAL SUBUNIT PROTEIN BL32"/>
    <property type="match status" value="1"/>
</dbReference>
<dbReference type="InterPro" id="IPR011332">
    <property type="entry name" value="Ribosomal_zn-bd"/>
</dbReference>
<dbReference type="Proteomes" id="UP000051448">
    <property type="component" value="Unassembled WGS sequence"/>
</dbReference>
<keyword evidence="2 5" id="KW-0689">Ribosomal protein</keyword>
<dbReference type="GeneID" id="98311235"/>
<comment type="caution">
    <text evidence="7">The sequence shown here is derived from an EMBL/GenBank/DDBJ whole genome shotgun (WGS) entry which is preliminary data.</text>
</comment>
<evidence type="ECO:0000256" key="4">
    <source>
        <dbReference type="ARBA" id="ARBA00035178"/>
    </source>
</evidence>
<dbReference type="AlphaFoldDB" id="A0A0R1MKB8"/>
<protein>
    <recommendedName>
        <fullName evidence="4 5">Large ribosomal subunit protein bL32</fullName>
    </recommendedName>
</protein>
<dbReference type="GO" id="GO:0003735">
    <property type="term" value="F:structural constituent of ribosome"/>
    <property type="evidence" value="ECO:0007669"/>
    <property type="project" value="InterPro"/>
</dbReference>
<feature type="compositionally biased region" description="Polar residues" evidence="6">
    <location>
        <begin position="25"/>
        <end position="34"/>
    </location>
</feature>
<accession>A0A0R1MKB8</accession>
<feature type="region of interest" description="Disordered" evidence="6">
    <location>
        <begin position="1"/>
        <end position="34"/>
    </location>
</feature>
<evidence type="ECO:0000256" key="5">
    <source>
        <dbReference type="HAMAP-Rule" id="MF_00340"/>
    </source>
</evidence>
<dbReference type="GO" id="GO:0015934">
    <property type="term" value="C:large ribosomal subunit"/>
    <property type="evidence" value="ECO:0007669"/>
    <property type="project" value="InterPro"/>
</dbReference>
<dbReference type="NCBIfam" id="TIGR01031">
    <property type="entry name" value="rpmF_bact"/>
    <property type="match status" value="1"/>
</dbReference>
<dbReference type="HAMAP" id="MF_00340">
    <property type="entry name" value="Ribosomal_bL32"/>
    <property type="match status" value="1"/>
</dbReference>
<keyword evidence="3 5" id="KW-0687">Ribonucleoprotein</keyword>
<evidence type="ECO:0000313" key="8">
    <source>
        <dbReference type="Proteomes" id="UP000051448"/>
    </source>
</evidence>